<dbReference type="InterPro" id="IPR051961">
    <property type="entry name" value="Fungal_Metabolite_Diox"/>
</dbReference>
<protein>
    <submittedName>
        <fullName evidence="1">2-oxoglutarate/Fe(II)-dependent dioxygenase SptA</fullName>
    </submittedName>
</protein>
<dbReference type="GO" id="GO:0051213">
    <property type="term" value="F:dioxygenase activity"/>
    <property type="evidence" value="ECO:0007669"/>
    <property type="project" value="UniProtKB-KW"/>
</dbReference>
<dbReference type="AlphaFoldDB" id="A0A6J4CVF6"/>
<dbReference type="PANTHER" id="PTHR37563">
    <property type="entry name" value="PHYTANOYL-COA DIOXYGENASE FAMILY PROTEIN (AFU_ORTHOLOGUE AFUA_2G03330)"/>
    <property type="match status" value="1"/>
</dbReference>
<accession>A0A6J4CVF6</accession>
<dbReference type="InterPro" id="IPR008775">
    <property type="entry name" value="Phytyl_CoA_dOase-like"/>
</dbReference>
<organism evidence="1">
    <name type="scientific">Aspergillus sp</name>
    <dbReference type="NCBI Taxonomy" id="5065"/>
    <lineage>
        <taxon>Eukaryota</taxon>
        <taxon>Fungi</taxon>
        <taxon>Dikarya</taxon>
        <taxon>Ascomycota</taxon>
        <taxon>Pezizomycotina</taxon>
        <taxon>Eurotiomycetes</taxon>
        <taxon>Eurotiomycetidae</taxon>
        <taxon>Eurotiales</taxon>
        <taxon>Aspergillaceae</taxon>
        <taxon>Aspergillus</taxon>
    </lineage>
</organism>
<sequence>MTIESKNYPPIRRVNASQGSDAAYQILQEDGCVIVEQVICPNIIAKISDDVNRVMDKATIGAKKGEQTHIINMHNRTIHMGDLVLTSKSYRDELLNLPFAHEVLEKVFKKDSGDYWLNMGNILNMLPGAEAQRPHRDDYLYPVSQHMDPATSPDLMINITFPLNEFRHDNGGTLLLPKSHTGPNADFYANAEDLPAAEMQVGDALIFTGKCVHGGGANRSDKPRIGLALAAQPGYLTPRESNVNVPRDIVETMTPLAQRMIGWGTVRTKDTYGLNMLQDKDFHEALGLKSKTA</sequence>
<dbReference type="PANTHER" id="PTHR37563:SF2">
    <property type="entry name" value="PHYTANOYL-COA DIOXYGENASE FAMILY PROTEIN (AFU_ORTHOLOGUE AFUA_2G03330)"/>
    <property type="match status" value="1"/>
</dbReference>
<dbReference type="Pfam" id="PF05721">
    <property type="entry name" value="PhyH"/>
    <property type="match status" value="1"/>
</dbReference>
<evidence type="ECO:0000313" key="1">
    <source>
        <dbReference type="EMBL" id="BCD52379.1"/>
    </source>
</evidence>
<proteinExistence type="predicted"/>
<keyword evidence="1" id="KW-0223">Dioxygenase</keyword>
<dbReference type="EMBL" id="LC537469">
    <property type="protein sequence ID" value="BCD52379.1"/>
    <property type="molecule type" value="Genomic_DNA"/>
</dbReference>
<dbReference type="Gene3D" id="2.60.120.620">
    <property type="entry name" value="q2cbj1_9rhob like domain"/>
    <property type="match status" value="1"/>
</dbReference>
<name>A0A6J4CVF6_9EURO</name>
<gene>
    <name evidence="1" type="primary">sptA</name>
</gene>
<keyword evidence="1" id="KW-0560">Oxidoreductase</keyword>
<reference evidence="1" key="1">
    <citation type="journal article" date="2020" name="Org. Lett.">
        <title>Structural Diversification of Andiconin-Derived Natural Products by alpha-Ketoglutarate-Dependent Dioxygenases.</title>
        <authorList>
            <person name="Bai T."/>
            <person name="Matsuda Y."/>
            <person name="Tao H."/>
            <person name="Mori T."/>
            <person name="Zhang Y."/>
            <person name="Abe I."/>
        </authorList>
    </citation>
    <scope>NUCLEOTIDE SEQUENCE</scope>
    <source>
        <strain evidence="1">TJ23</strain>
    </source>
</reference>
<dbReference type="SUPFAM" id="SSF51197">
    <property type="entry name" value="Clavaminate synthase-like"/>
    <property type="match status" value="1"/>
</dbReference>